<protein>
    <submittedName>
        <fullName evidence="2">Uncharacterized protein</fullName>
    </submittedName>
</protein>
<proteinExistence type="predicted"/>
<feature type="compositionally biased region" description="Low complexity" evidence="1">
    <location>
        <begin position="202"/>
        <end position="212"/>
    </location>
</feature>
<dbReference type="Proteomes" id="UP000807716">
    <property type="component" value="Unassembled WGS sequence"/>
</dbReference>
<keyword evidence="3" id="KW-1185">Reference proteome</keyword>
<name>A0A9P6PWM6_9FUNG</name>
<comment type="caution">
    <text evidence="2">The sequence shown here is derived from an EMBL/GenBank/DDBJ whole genome shotgun (WGS) entry which is preliminary data.</text>
</comment>
<reference evidence="2" key="1">
    <citation type="journal article" date="2020" name="Fungal Divers.">
        <title>Resolving the Mortierellaceae phylogeny through synthesis of multi-gene phylogenetics and phylogenomics.</title>
        <authorList>
            <person name="Vandepol N."/>
            <person name="Liber J."/>
            <person name="Desiro A."/>
            <person name="Na H."/>
            <person name="Kennedy M."/>
            <person name="Barry K."/>
            <person name="Grigoriev I.V."/>
            <person name="Miller A.N."/>
            <person name="O'Donnell K."/>
            <person name="Stajich J.E."/>
            <person name="Bonito G."/>
        </authorList>
    </citation>
    <scope>NUCLEOTIDE SEQUENCE</scope>
    <source>
        <strain evidence="2">BC1065</strain>
    </source>
</reference>
<feature type="region of interest" description="Disordered" evidence="1">
    <location>
        <begin position="198"/>
        <end position="228"/>
    </location>
</feature>
<dbReference type="EMBL" id="JAAAJB010000511">
    <property type="protein sequence ID" value="KAG0254511.1"/>
    <property type="molecule type" value="Genomic_DNA"/>
</dbReference>
<dbReference type="AlphaFoldDB" id="A0A9P6PWM6"/>
<evidence type="ECO:0000256" key="1">
    <source>
        <dbReference type="SAM" id="MobiDB-lite"/>
    </source>
</evidence>
<gene>
    <name evidence="2" type="ORF">DFQ27_006801</name>
</gene>
<evidence type="ECO:0000313" key="2">
    <source>
        <dbReference type="EMBL" id="KAG0254511.1"/>
    </source>
</evidence>
<organism evidence="2 3">
    <name type="scientific">Actinomortierella ambigua</name>
    <dbReference type="NCBI Taxonomy" id="1343610"/>
    <lineage>
        <taxon>Eukaryota</taxon>
        <taxon>Fungi</taxon>
        <taxon>Fungi incertae sedis</taxon>
        <taxon>Mucoromycota</taxon>
        <taxon>Mortierellomycotina</taxon>
        <taxon>Mortierellomycetes</taxon>
        <taxon>Mortierellales</taxon>
        <taxon>Mortierellaceae</taxon>
        <taxon>Actinomortierella</taxon>
    </lineage>
</organism>
<sequence length="257" mass="25719">MNGGGVKVIGPDSKIIHVGTDHVHPVAHAVAVAVAVVVAADDEADMTLRAHIVFARAGIPVGQRSPYAGEEEEEEVPQDHQALADIFHKHGTMTTMMRAAGRQHASVQGILGDASSAAEDTPMAMKAAAASAVDVTRERGRVGLGGAAVVAAAAVAVAHSRLEGTAVAVAVVAVVDAVQGTLDRETTAAAAVDTQTNHDADAAGCPGVAAAGSSKEAPDAGSETAGSEASVRAVTMKTMTMVVVVPVLADKVLHLAA</sequence>
<evidence type="ECO:0000313" key="3">
    <source>
        <dbReference type="Proteomes" id="UP000807716"/>
    </source>
</evidence>
<accession>A0A9P6PWM6</accession>